<dbReference type="EMBL" id="DVHH01000051">
    <property type="protein sequence ID" value="HIR54330.1"/>
    <property type="molecule type" value="Genomic_DNA"/>
</dbReference>
<name>A0A9D1DK83_9FIRM</name>
<protein>
    <submittedName>
        <fullName evidence="2">FkbM family methyltransferase</fullName>
    </submittedName>
</protein>
<evidence type="ECO:0000259" key="1">
    <source>
        <dbReference type="Pfam" id="PF05050"/>
    </source>
</evidence>
<feature type="domain" description="Methyltransferase FkbM" evidence="1">
    <location>
        <begin position="137"/>
        <end position="274"/>
    </location>
</feature>
<comment type="caution">
    <text evidence="2">The sequence shown here is derived from an EMBL/GenBank/DDBJ whole genome shotgun (WGS) entry which is preliminary data.</text>
</comment>
<dbReference type="PANTHER" id="PTHR34203">
    <property type="entry name" value="METHYLTRANSFERASE, FKBM FAMILY PROTEIN"/>
    <property type="match status" value="1"/>
</dbReference>
<sequence>MNIIDRSFAELTAEIRALGEKELYYRIRRGFDAVPKETQRSCADFFNRFGYWGRLEPEKGVYEEIELKELALFEHLEEYVWLYEQLADYRSKKTLYGILNNWYAYDFKTSSQTKELLYEDYFDLDIVRCGPDEVMVDLGAYTGDTVLSYLRNYGDDCYRRIYCYEITPANYEKLRTKLAPYRDIDCRLKGVSDAEGRMKLLGNAADSANRLSDEAGEGEVVVTTLDADIEEPVTLIKADIEGFEQRALAGARQHILNDHPKLLISVYHSNEDLWRIPRYIKEISRDYSLYLRHHGSPIYPTEITLIAV</sequence>
<reference evidence="2" key="1">
    <citation type="submission" date="2020-10" db="EMBL/GenBank/DDBJ databases">
        <authorList>
            <person name="Gilroy R."/>
        </authorList>
    </citation>
    <scope>NUCLEOTIDE SEQUENCE</scope>
    <source>
        <strain evidence="2">ChiGjej3B3-7149</strain>
    </source>
</reference>
<dbReference type="NCBIfam" id="TIGR01444">
    <property type="entry name" value="fkbM_fam"/>
    <property type="match status" value="1"/>
</dbReference>
<proteinExistence type="predicted"/>
<dbReference type="GO" id="GO:0008168">
    <property type="term" value="F:methyltransferase activity"/>
    <property type="evidence" value="ECO:0007669"/>
    <property type="project" value="UniProtKB-KW"/>
</dbReference>
<dbReference type="SUPFAM" id="SSF53335">
    <property type="entry name" value="S-adenosyl-L-methionine-dependent methyltransferases"/>
    <property type="match status" value="1"/>
</dbReference>
<dbReference type="GO" id="GO:0032259">
    <property type="term" value="P:methylation"/>
    <property type="evidence" value="ECO:0007669"/>
    <property type="project" value="UniProtKB-KW"/>
</dbReference>
<dbReference type="PANTHER" id="PTHR34203:SF15">
    <property type="entry name" value="SLL1173 PROTEIN"/>
    <property type="match status" value="1"/>
</dbReference>
<dbReference type="InterPro" id="IPR052514">
    <property type="entry name" value="SAM-dependent_MTase"/>
</dbReference>
<keyword evidence="2" id="KW-0489">Methyltransferase</keyword>
<evidence type="ECO:0000313" key="2">
    <source>
        <dbReference type="EMBL" id="HIR54330.1"/>
    </source>
</evidence>
<dbReference type="InterPro" id="IPR006342">
    <property type="entry name" value="FkbM_mtfrase"/>
</dbReference>
<evidence type="ECO:0000313" key="3">
    <source>
        <dbReference type="Proteomes" id="UP000824238"/>
    </source>
</evidence>
<dbReference type="Proteomes" id="UP000824238">
    <property type="component" value="Unassembled WGS sequence"/>
</dbReference>
<accession>A0A9D1DK83</accession>
<dbReference type="InterPro" id="IPR029063">
    <property type="entry name" value="SAM-dependent_MTases_sf"/>
</dbReference>
<dbReference type="AlphaFoldDB" id="A0A9D1DK83"/>
<dbReference type="Gene3D" id="3.40.50.150">
    <property type="entry name" value="Vaccinia Virus protein VP39"/>
    <property type="match status" value="1"/>
</dbReference>
<keyword evidence="2" id="KW-0808">Transferase</keyword>
<gene>
    <name evidence="2" type="ORF">IAD36_01840</name>
</gene>
<reference evidence="2" key="2">
    <citation type="journal article" date="2021" name="PeerJ">
        <title>Extensive microbial diversity within the chicken gut microbiome revealed by metagenomics and culture.</title>
        <authorList>
            <person name="Gilroy R."/>
            <person name="Ravi A."/>
            <person name="Getino M."/>
            <person name="Pursley I."/>
            <person name="Horton D.L."/>
            <person name="Alikhan N.F."/>
            <person name="Baker D."/>
            <person name="Gharbi K."/>
            <person name="Hall N."/>
            <person name="Watson M."/>
            <person name="Adriaenssens E.M."/>
            <person name="Foster-Nyarko E."/>
            <person name="Jarju S."/>
            <person name="Secka A."/>
            <person name="Antonio M."/>
            <person name="Oren A."/>
            <person name="Chaudhuri R.R."/>
            <person name="La Ragione R."/>
            <person name="Hildebrand F."/>
            <person name="Pallen M.J."/>
        </authorList>
    </citation>
    <scope>NUCLEOTIDE SEQUENCE</scope>
    <source>
        <strain evidence="2">ChiGjej3B3-7149</strain>
    </source>
</reference>
<dbReference type="Pfam" id="PF05050">
    <property type="entry name" value="Methyltransf_21"/>
    <property type="match status" value="1"/>
</dbReference>
<organism evidence="2 3">
    <name type="scientific">Candidatus Scatomorpha intestinigallinarum</name>
    <dbReference type="NCBI Taxonomy" id="2840923"/>
    <lineage>
        <taxon>Bacteria</taxon>
        <taxon>Bacillati</taxon>
        <taxon>Bacillota</taxon>
        <taxon>Clostridia</taxon>
        <taxon>Eubacteriales</taxon>
        <taxon>Candidatus Scatomorpha</taxon>
    </lineage>
</organism>